<feature type="non-terminal residue" evidence="2">
    <location>
        <position position="1"/>
    </location>
</feature>
<keyword evidence="3" id="KW-1185">Reference proteome</keyword>
<dbReference type="AlphaFoldDB" id="A0A2S4VE14"/>
<reference evidence="2" key="1">
    <citation type="submission" date="2017-12" db="EMBL/GenBank/DDBJ databases">
        <title>Gene loss provides genomic basis for host adaptation in cereal stripe rust fungi.</title>
        <authorList>
            <person name="Xia C."/>
        </authorList>
    </citation>
    <scope>NUCLEOTIDE SEQUENCE [LARGE SCALE GENOMIC DNA]</scope>
    <source>
        <strain evidence="2">93-210</strain>
    </source>
</reference>
<keyword evidence="1" id="KW-0732">Signal</keyword>
<gene>
    <name evidence="2" type="ORF">PSTT_08048</name>
</gene>
<accession>A0A2S4VE14</accession>
<evidence type="ECO:0000256" key="1">
    <source>
        <dbReference type="SAM" id="SignalP"/>
    </source>
</evidence>
<evidence type="ECO:0000313" key="3">
    <source>
        <dbReference type="Proteomes" id="UP000239156"/>
    </source>
</evidence>
<protein>
    <recommendedName>
        <fullName evidence="4">Secreted protein</fullName>
    </recommendedName>
</protein>
<dbReference type="EMBL" id="PKSL01000071">
    <property type="protein sequence ID" value="POW07772.1"/>
    <property type="molecule type" value="Genomic_DNA"/>
</dbReference>
<proteinExistence type="predicted"/>
<feature type="chain" id="PRO_5015515375" description="Secreted protein" evidence="1">
    <location>
        <begin position="24"/>
        <end position="240"/>
    </location>
</feature>
<organism evidence="2 3">
    <name type="scientific">Puccinia striiformis</name>
    <dbReference type="NCBI Taxonomy" id="27350"/>
    <lineage>
        <taxon>Eukaryota</taxon>
        <taxon>Fungi</taxon>
        <taxon>Dikarya</taxon>
        <taxon>Basidiomycota</taxon>
        <taxon>Pucciniomycotina</taxon>
        <taxon>Pucciniomycetes</taxon>
        <taxon>Pucciniales</taxon>
        <taxon>Pucciniaceae</taxon>
        <taxon>Puccinia</taxon>
    </lineage>
</organism>
<feature type="signal peptide" evidence="1">
    <location>
        <begin position="1"/>
        <end position="23"/>
    </location>
</feature>
<name>A0A2S4VE14_9BASI</name>
<comment type="caution">
    <text evidence="2">The sequence shown here is derived from an EMBL/GenBank/DDBJ whole genome shotgun (WGS) entry which is preliminary data.</text>
</comment>
<dbReference type="VEuPathDB" id="FungiDB:PSTT_08048"/>
<dbReference type="Proteomes" id="UP000239156">
    <property type="component" value="Unassembled WGS sequence"/>
</dbReference>
<sequence length="240" mass="26235">TLLTMNTTSIFLICAFFIVSVKATIHTTCYNHFLKKDGCVFASASNNTRCKAPPKHNPTPVKQFALVSQNTKRSGHHHLERRYNTQEPVFPIGGGTGNCGLYTSTDEIGVCVWSGAEQSNPTAETAGWVNSLKTSNCGKRIYVHRTGKPETVQYAKVLDGCSFNTTELDIGCTQIGLSIRVCCSFNTTELDIGCTQIGLSIRLFAKFNPSDKETADQLLYGGLTWDFDNLYGQSTAQGPI</sequence>
<dbReference type="VEuPathDB" id="FungiDB:PSHT_10263"/>
<evidence type="ECO:0000313" key="2">
    <source>
        <dbReference type="EMBL" id="POW07772.1"/>
    </source>
</evidence>
<evidence type="ECO:0008006" key="4">
    <source>
        <dbReference type="Google" id="ProtNLM"/>
    </source>
</evidence>